<feature type="coiled-coil region" evidence="1">
    <location>
        <begin position="92"/>
        <end position="126"/>
    </location>
</feature>
<reference evidence="2 3" key="1">
    <citation type="submission" date="2015-11" db="EMBL/GenBank/DDBJ databases">
        <title>Expanding the genomic diversity of Burkholderia species for the development of highly accurate diagnostics.</title>
        <authorList>
            <person name="Sahl J."/>
            <person name="Keim P."/>
            <person name="Wagner D."/>
        </authorList>
    </citation>
    <scope>NUCLEOTIDE SEQUENCE [LARGE SCALE GENOMIC DNA]</scope>
    <source>
        <strain evidence="2 3">MSMB1960WGS</strain>
    </source>
</reference>
<accession>A0A106P6R6</accession>
<evidence type="ECO:0008006" key="4">
    <source>
        <dbReference type="Google" id="ProtNLM"/>
    </source>
</evidence>
<evidence type="ECO:0000256" key="1">
    <source>
        <dbReference type="SAM" id="Coils"/>
    </source>
</evidence>
<dbReference type="EMBL" id="LPHB01000040">
    <property type="protein sequence ID" value="KWA62674.1"/>
    <property type="molecule type" value="Genomic_DNA"/>
</dbReference>
<organism evidence="2">
    <name type="scientific">Burkholderia stagnalis</name>
    <dbReference type="NCBI Taxonomy" id="1503054"/>
    <lineage>
        <taxon>Bacteria</taxon>
        <taxon>Pseudomonadati</taxon>
        <taxon>Pseudomonadota</taxon>
        <taxon>Betaproteobacteria</taxon>
        <taxon>Burkholderiales</taxon>
        <taxon>Burkholderiaceae</taxon>
        <taxon>Burkholderia</taxon>
        <taxon>Burkholderia cepacia complex</taxon>
    </lineage>
</organism>
<keyword evidence="1" id="KW-0175">Coiled coil</keyword>
<proteinExistence type="predicted"/>
<dbReference type="Proteomes" id="UP000068603">
    <property type="component" value="Unassembled WGS sequence"/>
</dbReference>
<gene>
    <name evidence="2" type="ORF">WT44_13675</name>
</gene>
<sequence>MIESSRSAQRSFDLRPQIDRRHRCAKIGQPRPCAADNQTRDQMPIMTVTAAIAGLKNTIDLAKAAIAARDDLKLAEMQQSINDRVIDVQNAALALQEKQSAARDEIDELKEQLRAANAKISELDRKRTVREQYVLEELAEGVFALASIDPDTSDHPPHYVCQPCMDNNSVTAILQQTGKYGTIKLKCPVCSTEYRTGEHVPPPPVNIGGRNGYNW</sequence>
<evidence type="ECO:0000313" key="3">
    <source>
        <dbReference type="Proteomes" id="UP000068603"/>
    </source>
</evidence>
<name>A0A106P6R6_9BURK</name>
<comment type="caution">
    <text evidence="2">The sequence shown here is derived from an EMBL/GenBank/DDBJ whole genome shotgun (WGS) entry which is preliminary data.</text>
</comment>
<dbReference type="AlphaFoldDB" id="A0A106P6R6"/>
<protein>
    <recommendedName>
        <fullName evidence="4">SlyX family protein</fullName>
    </recommendedName>
</protein>
<evidence type="ECO:0000313" key="2">
    <source>
        <dbReference type="EMBL" id="KWA62674.1"/>
    </source>
</evidence>